<evidence type="ECO:0000256" key="1">
    <source>
        <dbReference type="SAM" id="MobiDB-lite"/>
    </source>
</evidence>
<dbReference type="KEGG" id="kphy:AOZ06_26555"/>
<dbReference type="STRING" id="860235.AOZ06_26555"/>
<organism evidence="3 4">
    <name type="scientific">Kibdelosporangium phytohabitans</name>
    <dbReference type="NCBI Taxonomy" id="860235"/>
    <lineage>
        <taxon>Bacteria</taxon>
        <taxon>Bacillati</taxon>
        <taxon>Actinomycetota</taxon>
        <taxon>Actinomycetes</taxon>
        <taxon>Pseudonocardiales</taxon>
        <taxon>Pseudonocardiaceae</taxon>
        <taxon>Kibdelosporangium</taxon>
    </lineage>
</organism>
<name>A0A0N9HXC8_9PSEU</name>
<dbReference type="Proteomes" id="UP000063699">
    <property type="component" value="Chromosome"/>
</dbReference>
<accession>A0A0N9HXC8</accession>
<feature type="signal peptide" evidence="2">
    <location>
        <begin position="1"/>
        <end position="36"/>
    </location>
</feature>
<keyword evidence="2" id="KW-0732">Signal</keyword>
<evidence type="ECO:0000313" key="4">
    <source>
        <dbReference type="Proteomes" id="UP000063699"/>
    </source>
</evidence>
<protein>
    <recommendedName>
        <fullName evidence="5">DUF4333 domain-containing protein</fullName>
    </recommendedName>
</protein>
<sequence>MAMADNQLSVHDRPIRTLLGRRFAAALACLALVATAACGSRIDTSTTDQVTTPAPVPPTSETPTPKGTLEQMTLAVREEAERMIGGPHAELEVTCPDIRGDKTCDAVFRGHRVRFDLEIKGATSTRVTYDITTEQRFLTKENLHRSFYKSVVDNANGKAPDPDEQLRCDMVPDVSVKTIGKEKLASLGLRCFHYDGTFTKERHVKSSGAHLVFSSEP</sequence>
<keyword evidence="4" id="KW-1185">Reference proteome</keyword>
<proteinExistence type="predicted"/>
<evidence type="ECO:0000313" key="3">
    <source>
        <dbReference type="EMBL" id="ALG09987.1"/>
    </source>
</evidence>
<dbReference type="EMBL" id="CP012752">
    <property type="protein sequence ID" value="ALG09987.1"/>
    <property type="molecule type" value="Genomic_DNA"/>
</dbReference>
<gene>
    <name evidence="3" type="ORF">AOZ06_26555</name>
</gene>
<evidence type="ECO:0008006" key="5">
    <source>
        <dbReference type="Google" id="ProtNLM"/>
    </source>
</evidence>
<dbReference type="AlphaFoldDB" id="A0A0N9HXC8"/>
<feature type="region of interest" description="Disordered" evidence="1">
    <location>
        <begin position="45"/>
        <end position="67"/>
    </location>
</feature>
<reference evidence="3 4" key="1">
    <citation type="submission" date="2015-07" db="EMBL/GenBank/DDBJ databases">
        <title>Genome sequencing of Kibdelosporangium phytohabitans.</title>
        <authorList>
            <person name="Qin S."/>
            <person name="Xing K."/>
        </authorList>
    </citation>
    <scope>NUCLEOTIDE SEQUENCE [LARGE SCALE GENOMIC DNA]</scope>
    <source>
        <strain evidence="3 4">KLBMP1111</strain>
    </source>
</reference>
<evidence type="ECO:0000256" key="2">
    <source>
        <dbReference type="SAM" id="SignalP"/>
    </source>
</evidence>
<feature type="chain" id="PRO_5038814001" description="DUF4333 domain-containing protein" evidence="2">
    <location>
        <begin position="37"/>
        <end position="217"/>
    </location>
</feature>